<gene>
    <name evidence="2" type="ORF">AB0A88_14585</name>
</gene>
<organism evidence="2 3">
    <name type="scientific">Streptomyces narbonensis</name>
    <dbReference type="NCBI Taxonomy" id="67333"/>
    <lineage>
        <taxon>Bacteria</taxon>
        <taxon>Bacillati</taxon>
        <taxon>Actinomycetota</taxon>
        <taxon>Actinomycetes</taxon>
        <taxon>Kitasatosporales</taxon>
        <taxon>Streptomycetaceae</taxon>
        <taxon>Streptomyces</taxon>
    </lineage>
</organism>
<accession>A0ABV3CB09</accession>
<dbReference type="SUPFAM" id="SSF53474">
    <property type="entry name" value="alpha/beta-Hydrolases"/>
    <property type="match status" value="1"/>
</dbReference>
<name>A0ABV3CB09_9ACTN</name>
<dbReference type="InterPro" id="IPR022742">
    <property type="entry name" value="Hydrolase_4"/>
</dbReference>
<dbReference type="PANTHER" id="PTHR11614">
    <property type="entry name" value="PHOSPHOLIPASE-RELATED"/>
    <property type="match status" value="1"/>
</dbReference>
<feature type="domain" description="Serine aminopeptidase S33" evidence="1">
    <location>
        <begin position="22"/>
        <end position="273"/>
    </location>
</feature>
<proteinExistence type="predicted"/>
<dbReference type="Pfam" id="PF12146">
    <property type="entry name" value="Hydrolase_4"/>
    <property type="match status" value="1"/>
</dbReference>
<dbReference type="Gene3D" id="3.40.50.1820">
    <property type="entry name" value="alpha/beta hydrolase"/>
    <property type="match status" value="1"/>
</dbReference>
<sequence length="290" mass="30652">MFTFTSRDGIAIHTHTWLPEGDARGVVQIAHGMGEHAARYAPLAEHLTGLGFVVYAGDHRGHGLSMHAGAGHFGENGWNLLVEDIAALTRIARDRHPGVPVILLGHSMGSFAAQQYLLDHASLVDGVALSGTTAVDGLLTGLAEAARQAAEAGVEGGGVFDAFNAAFAPNRTDADWLSRDEKQVDAYLADPLCGFAADDRGMADMGAAAGRLAAPEGIPAGLPVYILVGDHDPLNARLALSDLLVARYREAGLTDLTYRSYEGARHEVLNETNRDEVVADLTAWIERVAG</sequence>
<dbReference type="GO" id="GO:0016787">
    <property type="term" value="F:hydrolase activity"/>
    <property type="evidence" value="ECO:0007669"/>
    <property type="project" value="UniProtKB-KW"/>
</dbReference>
<keyword evidence="2" id="KW-0378">Hydrolase</keyword>
<dbReference type="RefSeq" id="WP_358475223.1">
    <property type="nucleotide sequence ID" value="NZ_JBEZAE010000007.1"/>
</dbReference>
<dbReference type="EMBL" id="JBEZAE010000007">
    <property type="protein sequence ID" value="MEU7071358.1"/>
    <property type="molecule type" value="Genomic_DNA"/>
</dbReference>
<evidence type="ECO:0000313" key="2">
    <source>
        <dbReference type="EMBL" id="MEU7071358.1"/>
    </source>
</evidence>
<dbReference type="InterPro" id="IPR029058">
    <property type="entry name" value="AB_hydrolase_fold"/>
</dbReference>
<comment type="caution">
    <text evidence="2">The sequence shown here is derived from an EMBL/GenBank/DDBJ whole genome shotgun (WGS) entry which is preliminary data.</text>
</comment>
<evidence type="ECO:0000313" key="3">
    <source>
        <dbReference type="Proteomes" id="UP001551329"/>
    </source>
</evidence>
<reference evidence="2 3" key="1">
    <citation type="submission" date="2024-06" db="EMBL/GenBank/DDBJ databases">
        <title>The Natural Products Discovery Center: Release of the First 8490 Sequenced Strains for Exploring Actinobacteria Biosynthetic Diversity.</title>
        <authorList>
            <person name="Kalkreuter E."/>
            <person name="Kautsar S.A."/>
            <person name="Yang D."/>
            <person name="Bader C.D."/>
            <person name="Teijaro C.N."/>
            <person name="Fluegel L."/>
            <person name="Davis C.M."/>
            <person name="Simpson J.R."/>
            <person name="Lauterbach L."/>
            <person name="Steele A.D."/>
            <person name="Gui C."/>
            <person name="Meng S."/>
            <person name="Li G."/>
            <person name="Viehrig K."/>
            <person name="Ye F."/>
            <person name="Su P."/>
            <person name="Kiefer A.F."/>
            <person name="Nichols A."/>
            <person name="Cepeda A.J."/>
            <person name="Yan W."/>
            <person name="Fan B."/>
            <person name="Jiang Y."/>
            <person name="Adhikari A."/>
            <person name="Zheng C.-J."/>
            <person name="Schuster L."/>
            <person name="Cowan T.M."/>
            <person name="Smanski M.J."/>
            <person name="Chevrette M.G."/>
            <person name="De Carvalho L.P.S."/>
            <person name="Shen B."/>
        </authorList>
    </citation>
    <scope>NUCLEOTIDE SEQUENCE [LARGE SCALE GENOMIC DNA]</scope>
    <source>
        <strain evidence="2 3">NPDC045974</strain>
    </source>
</reference>
<dbReference type="InterPro" id="IPR051044">
    <property type="entry name" value="MAG_DAG_Lipase"/>
</dbReference>
<dbReference type="Proteomes" id="UP001551329">
    <property type="component" value="Unassembled WGS sequence"/>
</dbReference>
<evidence type="ECO:0000259" key="1">
    <source>
        <dbReference type="Pfam" id="PF12146"/>
    </source>
</evidence>
<keyword evidence="3" id="KW-1185">Reference proteome</keyword>
<protein>
    <submittedName>
        <fullName evidence="2">Alpha/beta hydrolase</fullName>
    </submittedName>
</protein>